<dbReference type="PANTHER" id="PTHR11311">
    <property type="entry name" value="SPONDIN"/>
    <property type="match status" value="1"/>
</dbReference>
<comment type="caution">
    <text evidence="3">The sequence shown here is derived from an EMBL/GenBank/DDBJ whole genome shotgun (WGS) entry which is preliminary data.</text>
</comment>
<proteinExistence type="predicted"/>
<dbReference type="PANTHER" id="PTHR11311:SF15">
    <property type="entry name" value="SPONDIN-2"/>
    <property type="match status" value="1"/>
</dbReference>
<dbReference type="Proteomes" id="UP000216446">
    <property type="component" value="Unassembled WGS sequence"/>
</dbReference>
<accession>A0A259TY68</accession>
<dbReference type="InterPro" id="IPR009465">
    <property type="entry name" value="Spondin_N"/>
</dbReference>
<name>A0A259TY68_9BACT</name>
<evidence type="ECO:0000313" key="4">
    <source>
        <dbReference type="Proteomes" id="UP000216446"/>
    </source>
</evidence>
<dbReference type="EMBL" id="MQWB01000001">
    <property type="protein sequence ID" value="OZC02636.1"/>
    <property type="molecule type" value="Genomic_DNA"/>
</dbReference>
<dbReference type="OrthoDB" id="8478811at2"/>
<evidence type="ECO:0000313" key="3">
    <source>
        <dbReference type="EMBL" id="OZC02636.1"/>
    </source>
</evidence>
<evidence type="ECO:0000256" key="1">
    <source>
        <dbReference type="SAM" id="SignalP"/>
    </source>
</evidence>
<dbReference type="PROSITE" id="PS51020">
    <property type="entry name" value="SPONDIN"/>
    <property type="match status" value="1"/>
</dbReference>
<dbReference type="GO" id="GO:0031012">
    <property type="term" value="C:extracellular matrix"/>
    <property type="evidence" value="ECO:0007669"/>
    <property type="project" value="TreeGrafter"/>
</dbReference>
<dbReference type="GO" id="GO:0007155">
    <property type="term" value="P:cell adhesion"/>
    <property type="evidence" value="ECO:0007669"/>
    <property type="project" value="TreeGrafter"/>
</dbReference>
<feature type="domain" description="Spondin" evidence="2">
    <location>
        <begin position="13"/>
        <end position="205"/>
    </location>
</feature>
<reference evidence="3 4" key="1">
    <citation type="submission" date="2016-11" db="EMBL/GenBank/DDBJ databases">
        <title>Study of marine rhodopsin-containing bacteria.</title>
        <authorList>
            <person name="Yoshizawa S."/>
            <person name="Kumagai Y."/>
            <person name="Kogure K."/>
        </authorList>
    </citation>
    <scope>NUCLEOTIDE SEQUENCE [LARGE SCALE GENOMIC DNA]</scope>
    <source>
        <strain evidence="3 4">SG-29</strain>
    </source>
</reference>
<dbReference type="Gene3D" id="2.60.40.2130">
    <property type="entry name" value="F-spondin domain"/>
    <property type="match status" value="1"/>
</dbReference>
<evidence type="ECO:0000259" key="2">
    <source>
        <dbReference type="PROSITE" id="PS51020"/>
    </source>
</evidence>
<keyword evidence="4" id="KW-1185">Reference proteome</keyword>
<dbReference type="NCBIfam" id="NF038123">
    <property type="entry name" value="NF038123_dom"/>
    <property type="match status" value="1"/>
</dbReference>
<organism evidence="3 4">
    <name type="scientific">Rubricoccus marinus</name>
    <dbReference type="NCBI Taxonomy" id="716817"/>
    <lineage>
        <taxon>Bacteria</taxon>
        <taxon>Pseudomonadati</taxon>
        <taxon>Rhodothermota</taxon>
        <taxon>Rhodothermia</taxon>
        <taxon>Rhodothermales</taxon>
        <taxon>Rubricoccaceae</taxon>
        <taxon>Rubricoccus</taxon>
    </lineage>
</organism>
<feature type="signal peptide" evidence="1">
    <location>
        <begin position="1"/>
        <end position="19"/>
    </location>
</feature>
<dbReference type="InterPro" id="IPR026444">
    <property type="entry name" value="Secre_tail"/>
</dbReference>
<dbReference type="Pfam" id="PF06468">
    <property type="entry name" value="Spond_N"/>
    <property type="match status" value="1"/>
</dbReference>
<protein>
    <recommendedName>
        <fullName evidence="2">Spondin domain-containing protein</fullName>
    </recommendedName>
</protein>
<dbReference type="RefSeq" id="WP_094547100.1">
    <property type="nucleotide sequence ID" value="NZ_MQWB01000001.1"/>
</dbReference>
<dbReference type="InterPro" id="IPR051418">
    <property type="entry name" value="Spondin/Thrombospondin_T1"/>
</dbReference>
<dbReference type="NCBIfam" id="TIGR04183">
    <property type="entry name" value="Por_Secre_tail"/>
    <property type="match status" value="1"/>
</dbReference>
<feature type="chain" id="PRO_5012423979" description="Spondin domain-containing protein" evidence="1">
    <location>
        <begin position="20"/>
        <end position="311"/>
    </location>
</feature>
<gene>
    <name evidence="3" type="ORF">BSZ36_06395</name>
</gene>
<dbReference type="InParanoid" id="A0A259TY68"/>
<keyword evidence="1" id="KW-0732">Signal</keyword>
<sequence length="311" mass="32003">MRLVLSLCLVLLFSGAALAQSSATYFVTLEATWSAQTHPDGFPGDPHFSPLVGAVHAEGAKLWEAGGIASGGIEAMAETGSTGALHAEVDALRASGSALHVVQGGGIRVSPGSVGLELTATDTHALVTLVSMIAPSPDWFVGTEGLDLRDTEGAWRAEIRQPLYVWDAGTDSGPSYTSGDADTDPQEPIARIEAAPFVVGGTLTPVGTITFTLLNVVETERAPEAAASLRVWPQPMGGGAGTVALTLPASGDAEVVLYDVRGRRVHVLHDGPLASGETALRLDASGLAPGVYVLRAAIGAEVQTQRVVVAR</sequence>
<dbReference type="AlphaFoldDB" id="A0A259TY68"/>
<dbReference type="InterPro" id="IPR038678">
    <property type="entry name" value="Spondin_N_sf"/>
</dbReference>